<protein>
    <submittedName>
        <fullName evidence="2">6979_t:CDS:1</fullName>
    </submittedName>
</protein>
<dbReference type="AlphaFoldDB" id="A0A9N8W2Z0"/>
<organism evidence="2 3">
    <name type="scientific">Paraglomus occultum</name>
    <dbReference type="NCBI Taxonomy" id="144539"/>
    <lineage>
        <taxon>Eukaryota</taxon>
        <taxon>Fungi</taxon>
        <taxon>Fungi incertae sedis</taxon>
        <taxon>Mucoromycota</taxon>
        <taxon>Glomeromycotina</taxon>
        <taxon>Glomeromycetes</taxon>
        <taxon>Paraglomerales</taxon>
        <taxon>Paraglomeraceae</taxon>
        <taxon>Paraglomus</taxon>
    </lineage>
</organism>
<feature type="coiled-coil region" evidence="1">
    <location>
        <begin position="108"/>
        <end position="139"/>
    </location>
</feature>
<evidence type="ECO:0000313" key="3">
    <source>
        <dbReference type="Proteomes" id="UP000789572"/>
    </source>
</evidence>
<keyword evidence="1" id="KW-0175">Coiled coil</keyword>
<dbReference type="Proteomes" id="UP000789572">
    <property type="component" value="Unassembled WGS sequence"/>
</dbReference>
<reference evidence="2" key="1">
    <citation type="submission" date="2021-06" db="EMBL/GenBank/DDBJ databases">
        <authorList>
            <person name="Kallberg Y."/>
            <person name="Tangrot J."/>
            <person name="Rosling A."/>
        </authorList>
    </citation>
    <scope>NUCLEOTIDE SEQUENCE</scope>
    <source>
        <strain evidence="2">IA702</strain>
    </source>
</reference>
<name>A0A9N8W2Z0_9GLOM</name>
<evidence type="ECO:0000313" key="2">
    <source>
        <dbReference type="EMBL" id="CAG8475251.1"/>
    </source>
</evidence>
<dbReference type="OrthoDB" id="10589479at2759"/>
<comment type="caution">
    <text evidence="2">The sequence shown here is derived from an EMBL/GenBank/DDBJ whole genome shotgun (WGS) entry which is preliminary data.</text>
</comment>
<accession>A0A9N8W2Z0</accession>
<evidence type="ECO:0000256" key="1">
    <source>
        <dbReference type="SAM" id="Coils"/>
    </source>
</evidence>
<proteinExistence type="predicted"/>
<keyword evidence="3" id="KW-1185">Reference proteome</keyword>
<sequence>MKNYLFLYFKWSLEAAELDGLKNQASDLGKKIYQNCQPDQDGFTKSVFEELKKLVKLLEEAHGTKTSNTKTELERFISDSENDANKKKALEIAKKVKNQDSDSEDCVATALEKLKTSQEKQLEKARRELKSLLAGLKINGKDAYEEIITDIKDSETDINKVIEIWQKCQEIDNATSDDNGELLNALNNYKNDSNNKKA</sequence>
<dbReference type="EMBL" id="CAJVPJ010000089">
    <property type="protein sequence ID" value="CAG8475251.1"/>
    <property type="molecule type" value="Genomic_DNA"/>
</dbReference>
<gene>
    <name evidence="2" type="ORF">POCULU_LOCUS1252</name>
</gene>